<evidence type="ECO:0000256" key="1">
    <source>
        <dbReference type="SAM" id="MobiDB-lite"/>
    </source>
</evidence>
<organism evidence="2 3">
    <name type="scientific">Natrinema thermotolerans</name>
    <dbReference type="NCBI Taxonomy" id="121872"/>
    <lineage>
        <taxon>Archaea</taxon>
        <taxon>Methanobacteriati</taxon>
        <taxon>Methanobacteriota</taxon>
        <taxon>Stenosarchaea group</taxon>
        <taxon>Halobacteria</taxon>
        <taxon>Halobacteriales</taxon>
        <taxon>Natrialbaceae</taxon>
        <taxon>Natrinema</taxon>
    </lineage>
</organism>
<dbReference type="RefSeq" id="WP_049964469.1">
    <property type="nucleotide sequence ID" value="NZ_CP101873.1"/>
</dbReference>
<feature type="compositionally biased region" description="Low complexity" evidence="1">
    <location>
        <begin position="164"/>
        <end position="176"/>
    </location>
</feature>
<evidence type="ECO:0000313" key="3">
    <source>
        <dbReference type="Proteomes" id="UP001224926"/>
    </source>
</evidence>
<sequence length="176" mass="19552">MQDRDRVSLTALRRSVAAARGRAIRAASRLPGAETAGRLGRLWRRHVRGRPDQYQASITFPTGPDRPDIGEIQGWIEALEYAFEGRLDVYARRGRIAVETDPVSAELFDTEEFEAICDRIADGYGGSHSLAHLRKWRRNEGRLVRAHVIVPVKPLFPRDEEPATEPAATAPAAGSD</sequence>
<evidence type="ECO:0000313" key="2">
    <source>
        <dbReference type="EMBL" id="WMT08757.1"/>
    </source>
</evidence>
<dbReference type="EMBL" id="CP101873">
    <property type="protein sequence ID" value="WMT08757.1"/>
    <property type="molecule type" value="Genomic_DNA"/>
</dbReference>
<dbReference type="Proteomes" id="UP001224926">
    <property type="component" value="Chromosome"/>
</dbReference>
<proteinExistence type="predicted"/>
<gene>
    <name evidence="2" type="ORF">NP511_03780</name>
</gene>
<accession>A0AAF0PCM3</accession>
<feature type="region of interest" description="Disordered" evidence="1">
    <location>
        <begin position="157"/>
        <end position="176"/>
    </location>
</feature>
<dbReference type="GeneID" id="39860720"/>
<dbReference type="GeneID" id="84213031"/>
<dbReference type="AlphaFoldDB" id="A0AAF0PCM3"/>
<keyword evidence="3" id="KW-1185">Reference proteome</keyword>
<reference evidence="2 3" key="1">
    <citation type="submission" date="2022-07" db="EMBL/GenBank/DDBJ databases">
        <title>Two temperate virus in Haloterrigena jeotgali A29.</title>
        <authorList>
            <person name="Deng X."/>
        </authorList>
    </citation>
    <scope>NUCLEOTIDE SEQUENCE [LARGE SCALE GENOMIC DNA]</scope>
    <source>
        <strain evidence="2 3">A29</strain>
    </source>
</reference>
<protein>
    <submittedName>
        <fullName evidence="2">Uncharacterized protein</fullName>
    </submittedName>
</protein>
<name>A0AAF0PCM3_9EURY</name>